<evidence type="ECO:0000313" key="10">
    <source>
        <dbReference type="Proteomes" id="UP000502756"/>
    </source>
</evidence>
<dbReference type="RefSeq" id="WP_171741728.1">
    <property type="nucleotide sequence ID" value="NZ_CP053435.1"/>
</dbReference>
<dbReference type="InterPro" id="IPR003451">
    <property type="entry name" value="LytB/IspH"/>
</dbReference>
<keyword evidence="5" id="KW-0408">Iron</keyword>
<comment type="pathway">
    <text evidence="8">Isoprenoid biosynthesis; dimethylallyl diphosphate biosynthesis; dimethylallyl diphosphate from (2E)-4-hydroxy-3-methylbutenyl diphosphate: step 1/1.</text>
</comment>
<dbReference type="EC" id="1.17.7.4" evidence="9"/>
<proteinExistence type="predicted"/>
<dbReference type="NCBIfam" id="NF009911">
    <property type="entry name" value="PRK13371.1"/>
    <property type="match status" value="1"/>
</dbReference>
<organism evidence="9 10">
    <name type="scientific">Spirosoma taeanense</name>
    <dbReference type="NCBI Taxonomy" id="2735870"/>
    <lineage>
        <taxon>Bacteria</taxon>
        <taxon>Pseudomonadati</taxon>
        <taxon>Bacteroidota</taxon>
        <taxon>Cytophagia</taxon>
        <taxon>Cytophagales</taxon>
        <taxon>Cytophagaceae</taxon>
        <taxon>Spirosoma</taxon>
    </lineage>
</organism>
<gene>
    <name evidence="9" type="ORF">HNV11_22075</name>
</gene>
<dbReference type="Gene3D" id="3.40.1010.20">
    <property type="entry name" value="4-hydroxy-3-methylbut-2-enyl diphosphate reductase, catalytic domain"/>
    <property type="match status" value="2"/>
</dbReference>
<dbReference type="GO" id="GO:0050992">
    <property type="term" value="P:dimethylallyl diphosphate biosynthetic process"/>
    <property type="evidence" value="ECO:0007669"/>
    <property type="project" value="InterPro"/>
</dbReference>
<dbReference type="CDD" id="cd13944">
    <property type="entry name" value="lytB_ispH"/>
    <property type="match status" value="1"/>
</dbReference>
<evidence type="ECO:0000256" key="1">
    <source>
        <dbReference type="ARBA" id="ARBA00001966"/>
    </source>
</evidence>
<dbReference type="GO" id="GO:0019288">
    <property type="term" value="P:isopentenyl diphosphate biosynthetic process, methylerythritol 4-phosphate pathway"/>
    <property type="evidence" value="ECO:0007669"/>
    <property type="project" value="InterPro"/>
</dbReference>
<dbReference type="Proteomes" id="UP000502756">
    <property type="component" value="Chromosome"/>
</dbReference>
<reference evidence="9 10" key="1">
    <citation type="submission" date="2020-05" db="EMBL/GenBank/DDBJ databases">
        <title>Genome sequencing of Spirosoma sp. TS118.</title>
        <authorList>
            <person name="Lee J.-H."/>
            <person name="Jeong S."/>
            <person name="Zhao L."/>
            <person name="Jung J.-H."/>
            <person name="Kim M.-K."/>
            <person name="Lim S."/>
        </authorList>
    </citation>
    <scope>NUCLEOTIDE SEQUENCE [LARGE SCALE GENOMIC DNA]</scope>
    <source>
        <strain evidence="9 10">TS118</strain>
    </source>
</reference>
<evidence type="ECO:0000256" key="8">
    <source>
        <dbReference type="ARBA" id="ARBA00046314"/>
    </source>
</evidence>
<dbReference type="NCBIfam" id="TIGR00216">
    <property type="entry name" value="ispH_lytB"/>
    <property type="match status" value="1"/>
</dbReference>
<evidence type="ECO:0000313" key="9">
    <source>
        <dbReference type="EMBL" id="QJW91876.1"/>
    </source>
</evidence>
<keyword evidence="10" id="KW-1185">Reference proteome</keyword>
<dbReference type="PANTHER" id="PTHR31619:SF5">
    <property type="entry name" value="4-HYDROXY-3-METHYLBUT-2-ENYL DIPHOSPHATE REDUCTASE, CHLOROPLASTIC"/>
    <property type="match status" value="1"/>
</dbReference>
<dbReference type="EMBL" id="CP053435">
    <property type="protein sequence ID" value="QJW91876.1"/>
    <property type="molecule type" value="Genomic_DNA"/>
</dbReference>
<evidence type="ECO:0000256" key="2">
    <source>
        <dbReference type="ARBA" id="ARBA00022485"/>
    </source>
</evidence>
<evidence type="ECO:0000256" key="7">
    <source>
        <dbReference type="ARBA" id="ARBA00046313"/>
    </source>
</evidence>
<dbReference type="PANTHER" id="PTHR31619">
    <property type="entry name" value="4-HYDROXY-3-METHYLBUT-2-ENYL DIPHOSPHATE REDUCTASE, CHLOROPLASTIC"/>
    <property type="match status" value="1"/>
</dbReference>
<keyword evidence="3" id="KW-0479">Metal-binding</keyword>
<sequence length="409" mass="46110">MKSFDIPEHYRSSIITPLKEFRRKRDKLKRDFTPTLLDFGPVRFLIARHFGFCYGVENAVEIAYKAIAENPGKRIFLLSEMIHNPDVNGDLQERGVQFLMDTRGRQLIPWSELTPDDVVIIPAFGTTLETQRQLSAIGLDVEKYDTTCPFVEKVWNKAGQIGQKSYTVVVHGKPSHEETRATFSHSKEAAPTVVVKDMAQAQRLAQYITGDLPDETFYSEFAGQFSEGFDPARDLQRIGVVNQTTMLASDTQGIADYLKQVMIQKYDLQPEQVDSHFANTRDTLCYATNDNQDATYALLTYPADFAVVAGGYNSSNTSHIVELCEEKLPTYFIESEQKILSDKLIRHFDGHTKQEIVTEQFIPNNRPVTVLLTCGASCPDAVVEGILLRLVSFFPDARSLEDVMNEVTA</sequence>
<dbReference type="GO" id="GO:0046872">
    <property type="term" value="F:metal ion binding"/>
    <property type="evidence" value="ECO:0007669"/>
    <property type="project" value="UniProtKB-KW"/>
</dbReference>
<keyword evidence="6" id="KW-0411">Iron-sulfur</keyword>
<keyword evidence="2" id="KW-0004">4Fe-4S</keyword>
<evidence type="ECO:0000256" key="3">
    <source>
        <dbReference type="ARBA" id="ARBA00022723"/>
    </source>
</evidence>
<protein>
    <submittedName>
        <fullName evidence="9">4-hydroxy-3-methylbut-2-enyl diphosphate reductase</fullName>
        <ecNumber evidence="9">1.17.7.4</ecNumber>
    </submittedName>
</protein>
<evidence type="ECO:0000256" key="5">
    <source>
        <dbReference type="ARBA" id="ARBA00023004"/>
    </source>
</evidence>
<dbReference type="Pfam" id="PF02401">
    <property type="entry name" value="LYTB"/>
    <property type="match status" value="1"/>
</dbReference>
<dbReference type="GO" id="GO:0051745">
    <property type="term" value="F:4-hydroxy-3-methylbut-2-enyl diphosphate reductase activity"/>
    <property type="evidence" value="ECO:0007669"/>
    <property type="project" value="UniProtKB-EC"/>
</dbReference>
<comment type="pathway">
    <text evidence="7">Isoprenoid biosynthesis; isopentenyl diphosphate biosynthesis via DXP pathway; isopentenyl diphosphate from 1-deoxy-D-xylulose 5-phosphate: step 6/6.</text>
</comment>
<accession>A0A6M5YEY6</accession>
<evidence type="ECO:0000256" key="6">
    <source>
        <dbReference type="ARBA" id="ARBA00023014"/>
    </source>
</evidence>
<comment type="cofactor">
    <cofactor evidence="1">
        <name>[4Fe-4S] cluster</name>
        <dbReference type="ChEBI" id="CHEBI:49883"/>
    </cofactor>
</comment>
<dbReference type="Gene3D" id="3.40.50.11270">
    <property type="match status" value="1"/>
</dbReference>
<dbReference type="GO" id="GO:0051539">
    <property type="term" value="F:4 iron, 4 sulfur cluster binding"/>
    <property type="evidence" value="ECO:0007669"/>
    <property type="project" value="UniProtKB-KW"/>
</dbReference>
<dbReference type="AlphaFoldDB" id="A0A6M5YEY6"/>
<name>A0A6M5YEY6_9BACT</name>
<evidence type="ECO:0000256" key="4">
    <source>
        <dbReference type="ARBA" id="ARBA00023002"/>
    </source>
</evidence>
<dbReference type="KEGG" id="stae:HNV11_22075"/>
<keyword evidence="4 9" id="KW-0560">Oxidoreductase</keyword>